<dbReference type="OrthoDB" id="338816at2759"/>
<dbReference type="eggNOG" id="KOG2845">
    <property type="taxonomic scope" value="Eukaryota"/>
</dbReference>
<name>J7R351_HUIN7</name>
<dbReference type="KEGG" id="kng:KNAG_0C01470"/>
<dbReference type="EMBL" id="HE978316">
    <property type="protein sequence ID" value="CCK69260.1"/>
    <property type="molecule type" value="Genomic_DNA"/>
</dbReference>
<feature type="region of interest" description="Disordered" evidence="1">
    <location>
        <begin position="249"/>
        <end position="268"/>
    </location>
</feature>
<dbReference type="OMA" id="MWASPQE"/>
<dbReference type="GO" id="GO:1990116">
    <property type="term" value="P:ribosome-associated ubiquitin-dependent protein catabolic process"/>
    <property type="evidence" value="ECO:0007669"/>
    <property type="project" value="EnsemblFungi"/>
</dbReference>
<dbReference type="PANTHER" id="PTHR12963:SF4">
    <property type="entry name" value="ACTIVATING SIGNAL COINTEGRATOR 1"/>
    <property type="match status" value="1"/>
</dbReference>
<dbReference type="GO" id="GO:0005634">
    <property type="term" value="C:nucleus"/>
    <property type="evidence" value="ECO:0007669"/>
    <property type="project" value="InterPro"/>
</dbReference>
<dbReference type="GO" id="GO:0008270">
    <property type="term" value="F:zinc ion binding"/>
    <property type="evidence" value="ECO:0007669"/>
    <property type="project" value="InterPro"/>
</dbReference>
<feature type="region of interest" description="Disordered" evidence="1">
    <location>
        <begin position="73"/>
        <end position="157"/>
    </location>
</feature>
<dbReference type="GeneID" id="34524940"/>
<feature type="compositionally biased region" description="Basic and acidic residues" evidence="1">
    <location>
        <begin position="249"/>
        <end position="263"/>
    </location>
</feature>
<dbReference type="InterPro" id="IPR009349">
    <property type="entry name" value="TRIP4/RQT4_C2HC5_Znf"/>
</dbReference>
<feature type="domain" description="TRIP4/RQT4 C2HC5-type zinc finger" evidence="2">
    <location>
        <begin position="182"/>
        <end position="235"/>
    </location>
</feature>
<dbReference type="PANTHER" id="PTHR12963">
    <property type="entry name" value="THYROID RECEPTOR INTERACTING PROTEIN RELATED"/>
    <property type="match status" value="1"/>
</dbReference>
<feature type="region of interest" description="Disordered" evidence="1">
    <location>
        <begin position="298"/>
        <end position="327"/>
    </location>
</feature>
<dbReference type="InterPro" id="IPR039128">
    <property type="entry name" value="TRIP4-like"/>
</dbReference>
<organism evidence="3 4">
    <name type="scientific">Huiozyma naganishii (strain ATCC MYA-139 / BCRC 22969 / CBS 8797 / KCTC 17520 / NBRC 10181 / NCYC 3082 / Yp74L-3)</name>
    <name type="common">Yeast</name>
    <name type="synonym">Kazachstania naganishii</name>
    <dbReference type="NCBI Taxonomy" id="1071383"/>
    <lineage>
        <taxon>Eukaryota</taxon>
        <taxon>Fungi</taxon>
        <taxon>Dikarya</taxon>
        <taxon>Ascomycota</taxon>
        <taxon>Saccharomycotina</taxon>
        <taxon>Saccharomycetes</taxon>
        <taxon>Saccharomycetales</taxon>
        <taxon>Saccharomycetaceae</taxon>
        <taxon>Huiozyma</taxon>
    </lineage>
</organism>
<dbReference type="HOGENOM" id="CLU_042447_0_0_1"/>
<dbReference type="AlphaFoldDB" id="J7R351"/>
<reference evidence="3 4" key="1">
    <citation type="journal article" date="2011" name="Proc. Natl. Acad. Sci. U.S.A.">
        <title>Evolutionary erosion of yeast sex chromosomes by mating-type switching accidents.</title>
        <authorList>
            <person name="Gordon J.L."/>
            <person name="Armisen D."/>
            <person name="Proux-Wera E."/>
            <person name="Oheigeartaigh S.S."/>
            <person name="Byrne K.P."/>
            <person name="Wolfe K.H."/>
        </authorList>
    </citation>
    <scope>NUCLEOTIDE SEQUENCE [LARGE SCALE GENOMIC DNA]</scope>
    <source>
        <strain evidence="4">ATCC MYA-139 / BCRC 22969 / CBS 8797 / CCRC 22969 / KCTC 17520 / NBRC 10181 / NCYC 3082</strain>
    </source>
</reference>
<dbReference type="GO" id="GO:0070530">
    <property type="term" value="F:K63-linked polyubiquitin modification-dependent protein binding"/>
    <property type="evidence" value="ECO:0007669"/>
    <property type="project" value="EnsemblFungi"/>
</dbReference>
<feature type="region of interest" description="Disordered" evidence="1">
    <location>
        <begin position="488"/>
        <end position="511"/>
    </location>
</feature>
<dbReference type="Pfam" id="PF06221">
    <property type="entry name" value="zf-C2HC5"/>
    <property type="match status" value="1"/>
</dbReference>
<gene>
    <name evidence="3" type="primary">KNAG0C01470</name>
    <name evidence="3" type="ordered locus">KNAG_0C01470</name>
</gene>
<feature type="compositionally biased region" description="Basic and acidic residues" evidence="1">
    <location>
        <begin position="88"/>
        <end position="101"/>
    </location>
</feature>
<dbReference type="RefSeq" id="XP_022463506.1">
    <property type="nucleotide sequence ID" value="XM_022606851.1"/>
</dbReference>
<protein>
    <recommendedName>
        <fullName evidence="2">TRIP4/RQT4 C2HC5-type zinc finger domain-containing protein</fullName>
    </recommendedName>
</protein>
<evidence type="ECO:0000259" key="2">
    <source>
        <dbReference type="Pfam" id="PF06221"/>
    </source>
</evidence>
<evidence type="ECO:0000313" key="4">
    <source>
        <dbReference type="Proteomes" id="UP000006310"/>
    </source>
</evidence>
<proteinExistence type="predicted"/>
<dbReference type="Proteomes" id="UP000006310">
    <property type="component" value="Chromosome 3"/>
</dbReference>
<feature type="compositionally biased region" description="Polar residues" evidence="1">
    <location>
        <begin position="104"/>
        <end position="128"/>
    </location>
</feature>
<accession>J7R351</accession>
<dbReference type="GO" id="GO:0180022">
    <property type="term" value="C:RQC-trigger complex"/>
    <property type="evidence" value="ECO:0007669"/>
    <property type="project" value="InterPro"/>
</dbReference>
<evidence type="ECO:0000313" key="3">
    <source>
        <dbReference type="EMBL" id="CCK69260.1"/>
    </source>
</evidence>
<evidence type="ECO:0000256" key="1">
    <source>
        <dbReference type="SAM" id="MobiDB-lite"/>
    </source>
</evidence>
<dbReference type="GO" id="GO:0045893">
    <property type="term" value="P:positive regulation of DNA-templated transcription"/>
    <property type="evidence" value="ECO:0007669"/>
    <property type="project" value="TreeGrafter"/>
</dbReference>
<dbReference type="GO" id="GO:0022626">
    <property type="term" value="C:cytosolic ribosome"/>
    <property type="evidence" value="ECO:0007669"/>
    <property type="project" value="EnsemblFungi"/>
</dbReference>
<keyword evidence="4" id="KW-1185">Reference proteome</keyword>
<sequence>MTRKQAIEYALVKIPEILPLEKLEVENLCEQILETNHDPESIAEAFLGILGQDDLPFEFVFKFNEILDLRDDTDAKPDSAATSIPKFEQQEKRKERSETHSKLKSPQSKIEPSQSKPLKSDGKIQSSGRKPVSAKHSEKVTNNGPSKKTKSSKQTKLQSLQEINDALNLLTMNRDKVDATQYKCNCQGNVHPIFSIAPNCLFCGKIVCIKEGLHLNDCAFCGAELIPFKERMELVEALKMEENEINDVSKSETAAKRTGEPKKKPVKTYKISSGMGKNLFAQQDKLFDFIERQKERERKREEVLREKTEEQIMQEATERKEESEKNVDKDLRDAQERLDNLLHFQDTSAQRTKIIDNASDFSMSNESGLWGDARERALMLKKQQRNMRKWENLEKERNGRRDKYVVSMDIKLDGKVVMKEVVKDNNAVYANSDEELENISDEDDARDLMDIKKYKEELSAEKELHNAKLESNIWDYEKDKAQFERPMYVGTSPEPEESNITESNGTERKWKSRIQVIPDDETSLEQNILAAL</sequence>
<dbReference type="STRING" id="1071383.J7R351"/>
<dbReference type="GO" id="GO:0072344">
    <property type="term" value="P:rescue of stalled ribosome"/>
    <property type="evidence" value="ECO:0007669"/>
    <property type="project" value="EnsemblFungi"/>
</dbReference>
<reference evidence="4" key="2">
    <citation type="submission" date="2012-08" db="EMBL/GenBank/DDBJ databases">
        <title>Genome sequence of Kazachstania naganishii.</title>
        <authorList>
            <person name="Gordon J.L."/>
            <person name="Armisen D."/>
            <person name="Proux-Wera E."/>
            <person name="OhEigeartaigh S.S."/>
            <person name="Byrne K.P."/>
            <person name="Wolfe K.H."/>
        </authorList>
    </citation>
    <scope>NUCLEOTIDE SEQUENCE [LARGE SCALE GENOMIC DNA]</scope>
    <source>
        <strain evidence="4">ATCC MYA-139 / BCRC 22969 / CBS 8797 / CCRC 22969 / KCTC 17520 / NBRC 10181 / NCYC 3082</strain>
    </source>
</reference>